<sequence>MGEIIEILKMEGENAEGRCSAARRILQTDGVALVASGTYGCIWSLYTIARELNRLEQFFFCYITPWEYGGGQQDSKIRACVQKALLTEGIRAVILYPSCMEVLTGWTQDGLEGELENPQGIPVYTLFRGPMVKRRISVMEELEKILKQIPSEWEGQKLCSGRMEFVPQRPDYSGILDILSYYDCQAYLLTPGGCASCTDSVLYTRICDVQLNGHLEYDISRAIGETAQNNKLCCILGTPPLYMAGVDFEEIVSLLGDMGIQGIYLGNTGFAPAVEGASKAMLKLGQMFAEKYSRGLGNLKSERVNLLEHDSALRERN</sequence>
<dbReference type="STRING" id="1122155.SAMN02745158_03784"/>
<gene>
    <name evidence="1" type="ORF">SAMN02745158_03784</name>
</gene>
<evidence type="ECO:0008006" key="3">
    <source>
        <dbReference type="Google" id="ProtNLM"/>
    </source>
</evidence>
<evidence type="ECO:0000313" key="1">
    <source>
        <dbReference type="EMBL" id="SHF44911.1"/>
    </source>
</evidence>
<accession>A0A1M5BRC6</accession>
<reference evidence="1 2" key="1">
    <citation type="submission" date="2016-11" db="EMBL/GenBank/DDBJ databases">
        <authorList>
            <person name="Jaros S."/>
            <person name="Januszkiewicz K."/>
            <person name="Wedrychowicz H."/>
        </authorList>
    </citation>
    <scope>NUCLEOTIDE SEQUENCE [LARGE SCALE GENOMIC DNA]</scope>
    <source>
        <strain evidence="1 2">DSM 17459</strain>
    </source>
</reference>
<organism evidence="1 2">
    <name type="scientific">Lactonifactor longoviformis DSM 17459</name>
    <dbReference type="NCBI Taxonomy" id="1122155"/>
    <lineage>
        <taxon>Bacteria</taxon>
        <taxon>Bacillati</taxon>
        <taxon>Bacillota</taxon>
        <taxon>Clostridia</taxon>
        <taxon>Eubacteriales</taxon>
        <taxon>Clostridiaceae</taxon>
        <taxon>Lactonifactor</taxon>
    </lineage>
</organism>
<dbReference type="AlphaFoldDB" id="A0A1M5BRC6"/>
<proteinExistence type="predicted"/>
<dbReference type="OrthoDB" id="3199475at2"/>
<dbReference type="EMBL" id="FQVI01000029">
    <property type="protein sequence ID" value="SHF44911.1"/>
    <property type="molecule type" value="Genomic_DNA"/>
</dbReference>
<dbReference type="Proteomes" id="UP000184245">
    <property type="component" value="Unassembled WGS sequence"/>
</dbReference>
<name>A0A1M5BRC6_9CLOT</name>
<dbReference type="RefSeq" id="WP_072854334.1">
    <property type="nucleotide sequence ID" value="NZ_FQVI01000029.1"/>
</dbReference>
<protein>
    <recommendedName>
        <fullName evidence="3">Nitrogenase component 1 type Oxidoreductase</fullName>
    </recommendedName>
</protein>
<evidence type="ECO:0000313" key="2">
    <source>
        <dbReference type="Proteomes" id="UP000184245"/>
    </source>
</evidence>
<keyword evidence="2" id="KW-1185">Reference proteome</keyword>